<proteinExistence type="inferred from homology"/>
<dbReference type="STRING" id="289003.SAMN05216190_101174"/>
<evidence type="ECO:0000313" key="5">
    <source>
        <dbReference type="Proteomes" id="UP000198784"/>
    </source>
</evidence>
<evidence type="ECO:0000256" key="2">
    <source>
        <dbReference type="HAMAP-Rule" id="MF_01940"/>
    </source>
</evidence>
<organism evidence="4 5">
    <name type="scientific">Pseudomonas borbori</name>
    <dbReference type="NCBI Taxonomy" id="289003"/>
    <lineage>
        <taxon>Bacteria</taxon>
        <taxon>Pseudomonadati</taxon>
        <taxon>Pseudomonadota</taxon>
        <taxon>Gammaproteobacteria</taxon>
        <taxon>Pseudomonadales</taxon>
        <taxon>Pseudomonadaceae</taxon>
        <taxon>Pseudomonas</taxon>
    </lineage>
</organism>
<dbReference type="PANTHER" id="PTHR35561">
    <property type="entry name" value="RNA 2',3'-CYCLIC PHOSPHODIESTERASE"/>
    <property type="match status" value="1"/>
</dbReference>
<dbReference type="Pfam" id="PF02834">
    <property type="entry name" value="LigT_PEase"/>
    <property type="match status" value="1"/>
</dbReference>
<dbReference type="InterPro" id="IPR014051">
    <property type="entry name" value="Phosphoesterase_HXTX"/>
</dbReference>
<evidence type="ECO:0000256" key="1">
    <source>
        <dbReference type="ARBA" id="ARBA00022801"/>
    </source>
</evidence>
<protein>
    <recommendedName>
        <fullName evidence="2">RNA 2',3'-cyclic phosphodiesterase</fullName>
        <shortName evidence="2">RNA 2',3'-CPDase</shortName>
        <ecNumber evidence="2">3.1.4.58</ecNumber>
    </recommendedName>
</protein>
<comment type="caution">
    <text evidence="2">Lacks conserved residue(s) required for the propagation of feature annotation.</text>
</comment>
<feature type="active site" description="Proton donor" evidence="2">
    <location>
        <position position="42"/>
    </location>
</feature>
<dbReference type="RefSeq" id="WP_090496843.1">
    <property type="nucleotide sequence ID" value="NZ_FOWX01000001.1"/>
</dbReference>
<gene>
    <name evidence="4" type="ORF">SAMN05216190_101174</name>
</gene>
<dbReference type="EMBL" id="FOWX01000001">
    <property type="protein sequence ID" value="SFO82976.1"/>
    <property type="molecule type" value="Genomic_DNA"/>
</dbReference>
<comment type="catalytic activity">
    <reaction evidence="2">
        <text>a 3'-end 2',3'-cyclophospho-ribonucleotide-RNA + H2O = a 3'-end 2'-phospho-ribonucleotide-RNA + H(+)</text>
        <dbReference type="Rhea" id="RHEA:11828"/>
        <dbReference type="Rhea" id="RHEA-COMP:10464"/>
        <dbReference type="Rhea" id="RHEA-COMP:17353"/>
        <dbReference type="ChEBI" id="CHEBI:15377"/>
        <dbReference type="ChEBI" id="CHEBI:15378"/>
        <dbReference type="ChEBI" id="CHEBI:83064"/>
        <dbReference type="ChEBI" id="CHEBI:173113"/>
        <dbReference type="EC" id="3.1.4.58"/>
    </reaction>
</comment>
<feature type="active site" description="Proton acceptor" evidence="2">
    <location>
        <position position="123"/>
    </location>
</feature>
<name>A0A1I5KEC7_9PSED</name>
<reference evidence="5" key="1">
    <citation type="submission" date="2016-10" db="EMBL/GenBank/DDBJ databases">
        <authorList>
            <person name="Varghese N."/>
            <person name="Submissions S."/>
        </authorList>
    </citation>
    <scope>NUCLEOTIDE SEQUENCE [LARGE SCALE GENOMIC DNA]</scope>
    <source>
        <strain evidence="5">DSM 17834</strain>
    </source>
</reference>
<dbReference type="EC" id="3.1.4.58" evidence="2"/>
<evidence type="ECO:0000259" key="3">
    <source>
        <dbReference type="Pfam" id="PF02834"/>
    </source>
</evidence>
<dbReference type="Gene3D" id="3.90.1140.10">
    <property type="entry name" value="Cyclic phosphodiesterase"/>
    <property type="match status" value="1"/>
</dbReference>
<comment type="function">
    <text evidence="2">Hydrolyzes RNA 2',3'-cyclic phosphodiester to an RNA 2'-phosphomonoester.</text>
</comment>
<dbReference type="Proteomes" id="UP000198784">
    <property type="component" value="Unassembled WGS sequence"/>
</dbReference>
<dbReference type="GO" id="GO:0008664">
    <property type="term" value="F:RNA 2',3'-cyclic 3'-phosphodiesterase activity"/>
    <property type="evidence" value="ECO:0007669"/>
    <property type="project" value="UniProtKB-EC"/>
</dbReference>
<dbReference type="GO" id="GO:0016874">
    <property type="term" value="F:ligase activity"/>
    <property type="evidence" value="ECO:0007669"/>
    <property type="project" value="UniProtKB-KW"/>
</dbReference>
<dbReference type="AlphaFoldDB" id="A0A1I5KEC7"/>
<accession>A0A1I5KEC7</accession>
<dbReference type="SUPFAM" id="SSF55144">
    <property type="entry name" value="LigT-like"/>
    <property type="match status" value="1"/>
</dbReference>
<sequence length="176" mass="19792">MKDDVLRLFFALGCPPELTEAIATWRSSLNVHGRPVAAANLHLTLAFLGQQPRARVAQLQGLADGLRAKAFELHLDRLGRHRNGLLYLAPSHTPEALLELVEQLNNNLRSAAIQLESRPFRAHLSLLRHCPQLPIDAPPSFAWPVSRFSLFASEQNTRGTHYRPLHTWPLRHGDLD</sequence>
<dbReference type="HAMAP" id="MF_01940">
    <property type="entry name" value="RNA_CPDase"/>
    <property type="match status" value="1"/>
</dbReference>
<dbReference type="GO" id="GO:0004113">
    <property type="term" value="F:2',3'-cyclic-nucleotide 3'-phosphodiesterase activity"/>
    <property type="evidence" value="ECO:0007669"/>
    <property type="project" value="InterPro"/>
</dbReference>
<dbReference type="PANTHER" id="PTHR35561:SF1">
    <property type="entry name" value="RNA 2',3'-CYCLIC PHOSPHODIESTERASE"/>
    <property type="match status" value="1"/>
</dbReference>
<keyword evidence="1 2" id="KW-0378">Hydrolase</keyword>
<evidence type="ECO:0000313" key="4">
    <source>
        <dbReference type="EMBL" id="SFO82976.1"/>
    </source>
</evidence>
<dbReference type="OrthoDB" id="7061261at2"/>
<keyword evidence="5" id="KW-1185">Reference proteome</keyword>
<dbReference type="NCBIfam" id="TIGR02258">
    <property type="entry name" value="2_5_ligase"/>
    <property type="match status" value="1"/>
</dbReference>
<dbReference type="InterPro" id="IPR009097">
    <property type="entry name" value="Cyclic_Pdiesterase"/>
</dbReference>
<feature type="domain" description="Phosphoesterase HXTX" evidence="3">
    <location>
        <begin position="12"/>
        <end position="80"/>
    </location>
</feature>
<comment type="similarity">
    <text evidence="2">Belongs to the 2H phosphoesterase superfamily. ThpR family.</text>
</comment>
<dbReference type="InterPro" id="IPR004175">
    <property type="entry name" value="RNA_CPDase"/>
</dbReference>
<feature type="short sequence motif" description="HXTX 1" evidence="2">
    <location>
        <begin position="42"/>
        <end position="45"/>
    </location>
</feature>
<keyword evidence="4" id="KW-0436">Ligase</keyword>